<feature type="non-terminal residue" evidence="4">
    <location>
        <position position="1"/>
    </location>
</feature>
<evidence type="ECO:0000259" key="3">
    <source>
        <dbReference type="PROSITE" id="PS50103"/>
    </source>
</evidence>
<evidence type="ECO:0000256" key="2">
    <source>
        <dbReference type="SAM" id="MobiDB-lite"/>
    </source>
</evidence>
<evidence type="ECO:0000313" key="5">
    <source>
        <dbReference type="Proteomes" id="UP001189429"/>
    </source>
</evidence>
<evidence type="ECO:0000313" key="4">
    <source>
        <dbReference type="EMBL" id="CAK0858291.1"/>
    </source>
</evidence>
<gene>
    <name evidence="4" type="ORF">PCOR1329_LOCUS48127</name>
</gene>
<keyword evidence="1" id="KW-0479">Metal-binding</keyword>
<accession>A0ABN9UH78</accession>
<proteinExistence type="predicted"/>
<evidence type="ECO:0000256" key="1">
    <source>
        <dbReference type="PROSITE-ProRule" id="PRU00723"/>
    </source>
</evidence>
<name>A0ABN9UH78_9DINO</name>
<feature type="domain" description="C3H1-type" evidence="3">
    <location>
        <begin position="90"/>
        <end position="118"/>
    </location>
</feature>
<comment type="caution">
    <text evidence="4">The sequence shown here is derived from an EMBL/GenBank/DDBJ whole genome shotgun (WGS) entry which is preliminary data.</text>
</comment>
<feature type="zinc finger region" description="C3H1-type" evidence="1">
    <location>
        <begin position="90"/>
        <end position="118"/>
    </location>
</feature>
<protein>
    <recommendedName>
        <fullName evidence="3">C3H1-type domain-containing protein</fullName>
    </recommendedName>
</protein>
<dbReference type="Proteomes" id="UP001189429">
    <property type="component" value="Unassembled WGS sequence"/>
</dbReference>
<keyword evidence="1" id="KW-0862">Zinc</keyword>
<organism evidence="4 5">
    <name type="scientific">Prorocentrum cordatum</name>
    <dbReference type="NCBI Taxonomy" id="2364126"/>
    <lineage>
        <taxon>Eukaryota</taxon>
        <taxon>Sar</taxon>
        <taxon>Alveolata</taxon>
        <taxon>Dinophyceae</taxon>
        <taxon>Prorocentrales</taxon>
        <taxon>Prorocentraceae</taxon>
        <taxon>Prorocentrum</taxon>
    </lineage>
</organism>
<feature type="region of interest" description="Disordered" evidence="2">
    <location>
        <begin position="1"/>
        <end position="55"/>
    </location>
</feature>
<reference evidence="4" key="1">
    <citation type="submission" date="2023-10" db="EMBL/GenBank/DDBJ databases">
        <authorList>
            <person name="Chen Y."/>
            <person name="Shah S."/>
            <person name="Dougan E. K."/>
            <person name="Thang M."/>
            <person name="Chan C."/>
        </authorList>
    </citation>
    <scope>NUCLEOTIDE SEQUENCE [LARGE SCALE GENOMIC DNA]</scope>
</reference>
<dbReference type="EMBL" id="CAUYUJ010015807">
    <property type="protein sequence ID" value="CAK0858291.1"/>
    <property type="molecule type" value="Genomic_DNA"/>
</dbReference>
<keyword evidence="1" id="KW-0863">Zinc-finger</keyword>
<sequence>GPCLCPGMKDPETRFAGQAAAGEARARPRRRGRQGAAQASRRQRRPRPGALQEDHAVPVLLLEETSLGCERGAACPFAHGRGEMRSKPDLKKTSLCKLWAKGRCPSESQQCPWAHGTHELQRIRAQPGELGGGEQGLADCLSAVASGDSGDSCFKLDGRAGKTGSSRPHGDVPVVFLEASALGASCSSDDDLACGRPRAREAQKECPRCGMCGHTSTACFCVRCGYALVDGGQPPCQPQEPASPCHDGCSAQPAAAAAPVLLGEPWVAVQGPWPVGACPPGMVMLMPATPQGWVLVPSPAPFAGDLPVPTCPSLSLCDLPAAGWSGALHVVARAKRVSLRAPPRARSRPDWRGRSRRSAGLGRWGVLLLGGTRARQRGMHGAYGAHGRARAQAAGTSRANFSNRIVALGLSEFEAGGGILAGTSPLDAVKFIFSLCMTGSPHQPCRFEVLFRTDVVCTFSHSCHSRG</sequence>
<dbReference type="Gene3D" id="3.30.1370.210">
    <property type="match status" value="1"/>
</dbReference>
<dbReference type="InterPro" id="IPR000571">
    <property type="entry name" value="Znf_CCCH"/>
</dbReference>
<keyword evidence="5" id="KW-1185">Reference proteome</keyword>
<dbReference type="PROSITE" id="PS50103">
    <property type="entry name" value="ZF_C3H1"/>
    <property type="match status" value="1"/>
</dbReference>